<name>A0A6M3K979_9ZZZZ</name>
<dbReference type="AlphaFoldDB" id="A0A6M3K979"/>
<proteinExistence type="predicted"/>
<accession>A0A6M3K979</accession>
<protein>
    <submittedName>
        <fullName evidence="1">Uncharacterized protein</fullName>
    </submittedName>
</protein>
<dbReference type="EMBL" id="MT142333">
    <property type="protein sequence ID" value="QJA78357.1"/>
    <property type="molecule type" value="Genomic_DNA"/>
</dbReference>
<evidence type="ECO:0000313" key="1">
    <source>
        <dbReference type="EMBL" id="QJA78357.1"/>
    </source>
</evidence>
<reference evidence="1" key="1">
    <citation type="submission" date="2020-03" db="EMBL/GenBank/DDBJ databases">
        <title>The deep terrestrial virosphere.</title>
        <authorList>
            <person name="Holmfeldt K."/>
            <person name="Nilsson E."/>
            <person name="Simone D."/>
            <person name="Lopez-Fernandez M."/>
            <person name="Wu X."/>
            <person name="de Brujin I."/>
            <person name="Lundin D."/>
            <person name="Andersson A."/>
            <person name="Bertilsson S."/>
            <person name="Dopson M."/>
        </authorList>
    </citation>
    <scope>NUCLEOTIDE SEQUENCE</scope>
    <source>
        <strain evidence="1">MM415A01080</strain>
    </source>
</reference>
<sequence length="134" mass="13927">MAATSNQLHDVIGIHRHWVQVGAYATATDDGFQDMIMVAPWTMNIKSIRAYFQGTATVTGGTAGYYFTLKAIQGTTAFGTTALGTVAYATGLSVYSGTQAVAEGAAVYLQYGTAGGSAALAAPRMLVEVQYEGA</sequence>
<gene>
    <name evidence="1" type="ORF">MM415A01080_0004</name>
</gene>
<organism evidence="1">
    <name type="scientific">viral metagenome</name>
    <dbReference type="NCBI Taxonomy" id="1070528"/>
    <lineage>
        <taxon>unclassified sequences</taxon>
        <taxon>metagenomes</taxon>
        <taxon>organismal metagenomes</taxon>
    </lineage>
</organism>